<organism evidence="5 6">
    <name type="scientific">Metallumcola ferriviriculae</name>
    <dbReference type="NCBI Taxonomy" id="3039180"/>
    <lineage>
        <taxon>Bacteria</taxon>
        <taxon>Bacillati</taxon>
        <taxon>Bacillota</taxon>
        <taxon>Clostridia</taxon>
        <taxon>Neomoorellales</taxon>
        <taxon>Desulfitibacteraceae</taxon>
        <taxon>Metallumcola</taxon>
    </lineage>
</organism>
<dbReference type="InterPro" id="IPR004033">
    <property type="entry name" value="UbiE/COQ5_MeTrFase"/>
</dbReference>
<keyword evidence="4" id="KW-0474">Menaquinone biosynthesis</keyword>
<proteinExistence type="inferred from homology"/>
<dbReference type="KEGG" id="dbc:MFMK1_001404"/>
<evidence type="ECO:0000256" key="4">
    <source>
        <dbReference type="HAMAP-Rule" id="MF_01813"/>
    </source>
</evidence>
<comment type="function">
    <text evidence="4">Methyltransferase required for the conversion of demethylmenaquinol (DMKH2) to menaquinol (MKH2).</text>
</comment>
<sequence length="242" mass="26927">MFALPNKDNKEKFVRDMFNSIARRYDLMNTLMTFGMDKSWRKLAVRRAELENGGQGLDICCGTGMLSMEQARAAGSSGKVTGLDFSENMLAVARKNIQGFQLNNIIEFMQGNAMELPFPDNTFDCATVGWGLRNVPDILTVVKEMNRVVKPGGKVVSLDMAQPTAPVFKQAYWLFFDKVIPAMGKLWGGNKGAYDYLHDSAKIFPPQWELVEIFRKAGLVETGYKNLAGGVVALVEGRKPNQ</sequence>
<feature type="binding site" evidence="4">
    <location>
        <position position="84"/>
    </location>
    <ligand>
        <name>S-adenosyl-L-methionine</name>
        <dbReference type="ChEBI" id="CHEBI:59789"/>
    </ligand>
</feature>
<evidence type="ECO:0000313" key="5">
    <source>
        <dbReference type="EMBL" id="WRO21594.1"/>
    </source>
</evidence>
<dbReference type="EC" id="2.1.1.163" evidence="4"/>
<dbReference type="GO" id="GO:0032259">
    <property type="term" value="P:methylation"/>
    <property type="evidence" value="ECO:0007669"/>
    <property type="project" value="UniProtKB-KW"/>
</dbReference>
<evidence type="ECO:0000256" key="3">
    <source>
        <dbReference type="ARBA" id="ARBA00022691"/>
    </source>
</evidence>
<dbReference type="CDD" id="cd02440">
    <property type="entry name" value="AdoMet_MTases"/>
    <property type="match status" value="1"/>
</dbReference>
<dbReference type="HAMAP" id="MF_01813">
    <property type="entry name" value="MenG_UbiE_methyltr"/>
    <property type="match status" value="1"/>
</dbReference>
<dbReference type="SUPFAM" id="SSF53335">
    <property type="entry name" value="S-adenosyl-L-methionine-dependent methyltransferases"/>
    <property type="match status" value="1"/>
</dbReference>
<dbReference type="PROSITE" id="PS51608">
    <property type="entry name" value="SAM_MT_UBIE"/>
    <property type="match status" value="1"/>
</dbReference>
<dbReference type="PANTHER" id="PTHR43591">
    <property type="entry name" value="METHYLTRANSFERASE"/>
    <property type="match status" value="1"/>
</dbReference>
<comment type="catalytic activity">
    <reaction evidence="4">
        <text>a 2-demethylmenaquinol + S-adenosyl-L-methionine = a menaquinol + S-adenosyl-L-homocysteine + H(+)</text>
        <dbReference type="Rhea" id="RHEA:42640"/>
        <dbReference type="Rhea" id="RHEA-COMP:9539"/>
        <dbReference type="Rhea" id="RHEA-COMP:9563"/>
        <dbReference type="ChEBI" id="CHEBI:15378"/>
        <dbReference type="ChEBI" id="CHEBI:18151"/>
        <dbReference type="ChEBI" id="CHEBI:55437"/>
        <dbReference type="ChEBI" id="CHEBI:57856"/>
        <dbReference type="ChEBI" id="CHEBI:59789"/>
        <dbReference type="EC" id="2.1.1.163"/>
    </reaction>
</comment>
<dbReference type="NCBIfam" id="NF001244">
    <property type="entry name" value="PRK00216.1-5"/>
    <property type="match status" value="1"/>
</dbReference>
<keyword evidence="2 4" id="KW-0808">Transferase</keyword>
<evidence type="ECO:0000256" key="2">
    <source>
        <dbReference type="ARBA" id="ARBA00022679"/>
    </source>
</evidence>
<dbReference type="GO" id="GO:0043770">
    <property type="term" value="F:demethylmenaquinone methyltransferase activity"/>
    <property type="evidence" value="ECO:0007669"/>
    <property type="project" value="UniProtKB-UniRule"/>
</dbReference>
<reference evidence="5 6" key="1">
    <citation type="submission" date="2023-04" db="EMBL/GenBank/DDBJ databases">
        <authorList>
            <person name="Hsu D."/>
        </authorList>
    </citation>
    <scope>NUCLEOTIDE SEQUENCE [LARGE SCALE GENOMIC DNA]</scope>
    <source>
        <strain evidence="5 6">MK1</strain>
    </source>
</reference>
<dbReference type="InterPro" id="IPR029063">
    <property type="entry name" value="SAM-dependent_MTases_sf"/>
</dbReference>
<accession>A0AAU0ULG6</accession>
<dbReference type="GO" id="GO:0009234">
    <property type="term" value="P:menaquinone biosynthetic process"/>
    <property type="evidence" value="ECO:0007669"/>
    <property type="project" value="UniProtKB-UniRule"/>
</dbReference>
<dbReference type="AlphaFoldDB" id="A0AAU0ULG6"/>
<dbReference type="NCBIfam" id="TIGR01934">
    <property type="entry name" value="MenG_MenH_UbiE"/>
    <property type="match status" value="1"/>
</dbReference>
<evidence type="ECO:0000256" key="1">
    <source>
        <dbReference type="ARBA" id="ARBA00022603"/>
    </source>
</evidence>
<gene>
    <name evidence="4" type="primary">menG</name>
    <name evidence="5" type="ORF">MFMK1_001404</name>
</gene>
<dbReference type="PANTHER" id="PTHR43591:SF24">
    <property type="entry name" value="2-METHOXY-6-POLYPRENYL-1,4-BENZOQUINOL METHYLASE, MITOCHONDRIAL"/>
    <property type="match status" value="1"/>
</dbReference>
<dbReference type="Pfam" id="PF01209">
    <property type="entry name" value="Ubie_methyltran"/>
    <property type="match status" value="1"/>
</dbReference>
<keyword evidence="3 4" id="KW-0949">S-adenosyl-L-methionine</keyword>
<dbReference type="Proteomes" id="UP001329915">
    <property type="component" value="Chromosome"/>
</dbReference>
<comment type="pathway">
    <text evidence="4">Quinol/quinone metabolism; menaquinone biosynthesis; menaquinol from 1,4-dihydroxy-2-naphthoate: step 2/2.</text>
</comment>
<dbReference type="EMBL" id="CP121694">
    <property type="protein sequence ID" value="WRO21594.1"/>
    <property type="molecule type" value="Genomic_DNA"/>
</dbReference>
<dbReference type="NCBIfam" id="NF001243">
    <property type="entry name" value="PRK00216.1-4"/>
    <property type="match status" value="1"/>
</dbReference>
<protein>
    <recommendedName>
        <fullName evidence="4">Demethylmenaquinone methyltransferase</fullName>
        <ecNumber evidence="4">2.1.1.163</ecNumber>
    </recommendedName>
</protein>
<comment type="caution">
    <text evidence="4">Lacks conserved residue(s) required for the propagation of feature annotation.</text>
</comment>
<comment type="similarity">
    <text evidence="4">Belongs to the class I-like SAM-binding methyltransferase superfamily. MenG/UbiE family.</text>
</comment>
<keyword evidence="6" id="KW-1185">Reference proteome</keyword>
<name>A0AAU0ULG6_9FIRM</name>
<feature type="binding site" evidence="4">
    <location>
        <position position="63"/>
    </location>
    <ligand>
        <name>S-adenosyl-L-methionine</name>
        <dbReference type="ChEBI" id="CHEBI:59789"/>
    </ligand>
</feature>
<evidence type="ECO:0000313" key="6">
    <source>
        <dbReference type="Proteomes" id="UP001329915"/>
    </source>
</evidence>
<feature type="binding site" evidence="4">
    <location>
        <begin position="112"/>
        <end position="113"/>
    </location>
    <ligand>
        <name>S-adenosyl-L-methionine</name>
        <dbReference type="ChEBI" id="CHEBI:59789"/>
    </ligand>
</feature>
<dbReference type="Gene3D" id="3.40.50.150">
    <property type="entry name" value="Vaccinia Virus protein VP39"/>
    <property type="match status" value="1"/>
</dbReference>
<keyword evidence="1 4" id="KW-0489">Methyltransferase</keyword>